<feature type="transmembrane region" description="Helical" evidence="1">
    <location>
        <begin position="18"/>
        <end position="38"/>
    </location>
</feature>
<dbReference type="RefSeq" id="WP_087108428.1">
    <property type="nucleotide sequence ID" value="NZ_CBCSCN010000009.1"/>
</dbReference>
<evidence type="ECO:0000256" key="1">
    <source>
        <dbReference type="SAM" id="Phobius"/>
    </source>
</evidence>
<evidence type="ECO:0000313" key="3">
    <source>
        <dbReference type="Proteomes" id="UP000196573"/>
    </source>
</evidence>
<proteinExistence type="predicted"/>
<evidence type="ECO:0000313" key="2">
    <source>
        <dbReference type="EMBL" id="SMA42734.1"/>
    </source>
</evidence>
<organism evidence="2 3">
    <name type="scientific">Parendozoicomonas haliclonae</name>
    <dbReference type="NCBI Taxonomy" id="1960125"/>
    <lineage>
        <taxon>Bacteria</taxon>
        <taxon>Pseudomonadati</taxon>
        <taxon>Pseudomonadota</taxon>
        <taxon>Gammaproteobacteria</taxon>
        <taxon>Oceanospirillales</taxon>
        <taxon>Endozoicomonadaceae</taxon>
        <taxon>Parendozoicomonas</taxon>
    </lineage>
</organism>
<evidence type="ECO:0008006" key="4">
    <source>
        <dbReference type="Google" id="ProtNLM"/>
    </source>
</evidence>
<accession>A0A1X7AHX8</accession>
<dbReference type="Proteomes" id="UP000196573">
    <property type="component" value="Unassembled WGS sequence"/>
</dbReference>
<sequence>MYNADKPTRDELPSSLQLLRSTVIALVVAIVVLVTVILPSEYAIDPTGAGRILGLTEMGEIKEQLAEEAAADRAATQQVQKEVSAPAKPEQVAEVVSAPAVIEPPKVITVVEPAVVWRDEVRIPLTPGQGAEIKLVMKEGEVATFTWNAIGGPVNYDTHGDGSGRSISYEKGRGVPQDEGELEAAFKGNHGWFFRNRNKQDVTVVLKTGGEYSAMKRVL</sequence>
<name>A0A1X7AHX8_9GAMM</name>
<keyword evidence="1" id="KW-0812">Transmembrane</keyword>
<keyword evidence="3" id="KW-1185">Reference proteome</keyword>
<dbReference type="EMBL" id="FWPT01000003">
    <property type="protein sequence ID" value="SMA42734.1"/>
    <property type="molecule type" value="Genomic_DNA"/>
</dbReference>
<gene>
    <name evidence="2" type="ORF">EHSB41UT_01480</name>
</gene>
<dbReference type="OrthoDB" id="952847at2"/>
<protein>
    <recommendedName>
        <fullName evidence="4">Transmembrane anchor protein</fullName>
    </recommendedName>
</protein>
<keyword evidence="1" id="KW-1133">Transmembrane helix</keyword>
<dbReference type="AlphaFoldDB" id="A0A1X7AHX8"/>
<keyword evidence="1" id="KW-0472">Membrane</keyword>
<reference evidence="2 3" key="1">
    <citation type="submission" date="2017-03" db="EMBL/GenBank/DDBJ databases">
        <authorList>
            <person name="Afonso C.L."/>
            <person name="Miller P.J."/>
            <person name="Scott M.A."/>
            <person name="Spackman E."/>
            <person name="Goraichik I."/>
            <person name="Dimitrov K.M."/>
            <person name="Suarez D.L."/>
            <person name="Swayne D.E."/>
        </authorList>
    </citation>
    <scope>NUCLEOTIDE SEQUENCE [LARGE SCALE GENOMIC DNA]</scope>
    <source>
        <strain evidence="2">SB41UT1</strain>
    </source>
</reference>